<name>A0A182U7I1_9DIPT</name>
<dbReference type="VEuPathDB" id="VectorBase:AMEC015319"/>
<protein>
    <submittedName>
        <fullName evidence="1">Uncharacterized protein</fullName>
    </submittedName>
</protein>
<proteinExistence type="predicted"/>
<dbReference type="EnsemblMetazoa" id="AMEC015319-RA">
    <property type="protein sequence ID" value="AMEC015319-PA"/>
    <property type="gene ID" value="AMEC015319"/>
</dbReference>
<dbReference type="AlphaFoldDB" id="A0A182U7I1"/>
<dbReference type="Proteomes" id="UP000075902">
    <property type="component" value="Unassembled WGS sequence"/>
</dbReference>
<evidence type="ECO:0000313" key="2">
    <source>
        <dbReference type="Proteomes" id="UP000075902"/>
    </source>
</evidence>
<accession>A0A182U7I1</accession>
<sequence length="166" mass="18048">MRLALLIYIRSVQPTERPRPVHGRADAHVIGQILHRTNGGDGWATVKNILHCHLAHFGGSNAIDPLFHLVHWDTAVVAKHLTPNIFADRCSSIQVQQHASVSVANVERLEAVTQPIHSRGNSQLGCVVHATTLRTIPSPDEGGGHHQRHMVLLGPAATLDCDCDMG</sequence>
<organism evidence="1 2">
    <name type="scientific">Anopheles melas</name>
    <dbReference type="NCBI Taxonomy" id="34690"/>
    <lineage>
        <taxon>Eukaryota</taxon>
        <taxon>Metazoa</taxon>
        <taxon>Ecdysozoa</taxon>
        <taxon>Arthropoda</taxon>
        <taxon>Hexapoda</taxon>
        <taxon>Insecta</taxon>
        <taxon>Pterygota</taxon>
        <taxon>Neoptera</taxon>
        <taxon>Endopterygota</taxon>
        <taxon>Diptera</taxon>
        <taxon>Nematocera</taxon>
        <taxon>Culicoidea</taxon>
        <taxon>Culicidae</taxon>
        <taxon>Anophelinae</taxon>
        <taxon>Anopheles</taxon>
    </lineage>
</organism>
<reference evidence="1" key="2">
    <citation type="submission" date="2020-05" db="UniProtKB">
        <authorList>
            <consortium name="EnsemblMetazoa"/>
        </authorList>
    </citation>
    <scope>IDENTIFICATION</scope>
    <source>
        <strain evidence="1">CM1001059</strain>
    </source>
</reference>
<keyword evidence="2" id="KW-1185">Reference proteome</keyword>
<evidence type="ECO:0000313" key="1">
    <source>
        <dbReference type="EnsemblMetazoa" id="AMEC015319-PA"/>
    </source>
</evidence>
<reference evidence="2" key="1">
    <citation type="submission" date="2014-01" db="EMBL/GenBank/DDBJ databases">
        <title>The Genome Sequence of Anopheles melas CM1001059_A (V2).</title>
        <authorList>
            <consortium name="The Broad Institute Genomics Platform"/>
            <person name="Neafsey D.E."/>
            <person name="Besansky N."/>
            <person name="Howell P."/>
            <person name="Walton C."/>
            <person name="Young S.K."/>
            <person name="Zeng Q."/>
            <person name="Gargeya S."/>
            <person name="Fitzgerald M."/>
            <person name="Haas B."/>
            <person name="Abouelleil A."/>
            <person name="Allen A.W."/>
            <person name="Alvarado L."/>
            <person name="Arachchi H.M."/>
            <person name="Berlin A.M."/>
            <person name="Chapman S.B."/>
            <person name="Gainer-Dewar J."/>
            <person name="Goldberg J."/>
            <person name="Griggs A."/>
            <person name="Gujja S."/>
            <person name="Hansen M."/>
            <person name="Howarth C."/>
            <person name="Imamovic A."/>
            <person name="Ireland A."/>
            <person name="Larimer J."/>
            <person name="McCowan C."/>
            <person name="Murphy C."/>
            <person name="Pearson M."/>
            <person name="Poon T.W."/>
            <person name="Priest M."/>
            <person name="Roberts A."/>
            <person name="Saif S."/>
            <person name="Shea T."/>
            <person name="Sisk P."/>
            <person name="Sykes S."/>
            <person name="Wortman J."/>
            <person name="Nusbaum C."/>
            <person name="Birren B."/>
        </authorList>
    </citation>
    <scope>NUCLEOTIDE SEQUENCE [LARGE SCALE GENOMIC DNA]</scope>
    <source>
        <strain evidence="2">CM1001059</strain>
    </source>
</reference>